<dbReference type="FunFam" id="3.30.40.10:FF:000122">
    <property type="entry name" value="polycomb group RING finger protein 1"/>
    <property type="match status" value="1"/>
</dbReference>
<dbReference type="PROSITE" id="PS50089">
    <property type="entry name" value="ZF_RING_2"/>
    <property type="match status" value="1"/>
</dbReference>
<dbReference type="Proteomes" id="UP000596742">
    <property type="component" value="Unassembled WGS sequence"/>
</dbReference>
<dbReference type="Pfam" id="PF13923">
    <property type="entry name" value="zf-C3HC4_2"/>
    <property type="match status" value="1"/>
</dbReference>
<evidence type="ECO:0000313" key="10">
    <source>
        <dbReference type="Proteomes" id="UP000596742"/>
    </source>
</evidence>
<dbReference type="OrthoDB" id="1305878at2759"/>
<feature type="region of interest" description="Disordered" evidence="7">
    <location>
        <begin position="584"/>
        <end position="664"/>
    </location>
</feature>
<evidence type="ECO:0000256" key="6">
    <source>
        <dbReference type="PROSITE-ProRule" id="PRU00175"/>
    </source>
</evidence>
<sequence>MAHRPKRTSLRHLREHLVCVLCGGYLIDATTIVECLHSFCKTCIVRYLDSSKFCPICDVQVHKTKPLINIRMDHTLQDMVYKLVPGLFQEEMKRRREFYKENIDDEDSPDGPWPEYYIDDDGEIQRERVIFSDDEQISLSLQLSTDGKPPKSPDKRDPKSSPEMTDCRYLLCPAAVTVSHLKKFIRLKFNLCDRYQIDVYHSDEILQDHYTLMDIAYIYAWRRRGPLRLFYTVYTNPAKRIKRSISATVTSDIDTSIVEMPCATKPSENADDTDKKVASPVQTSTKYDDQSKSETKKPELPLSTTSSSKCTETVSSTVDFSKQENKVQKPTTEVVTQNLEIPKKTETKKTETKKTSDIQKMTEIPTCTQINVPTPHRSFLLGPKPKEKMEAKQKELSSWKNSKEKILSLPVKHPDSKITVPNPRPVENVSKVSTTLKLPSASITHSNGKITNTSATSQIMKASSSSNSIGSKNTTSVNDKQIKRTHVDCCVSPDTKKPKYNTESLAKPGIYKNGKDNHVNKPVNIPYVTKSPASLVGSTLSSADKARKLLHIPERPILPYAPMAAHYQSMNGFSYYRPPIQDYGNDAPQDLSMKKKSIDSNDNSKNLPDSTKHSPPAPKSASENNQKKEKNGEIDKYAFTDDDAATPVTSRKLQHVKSEPLTLN</sequence>
<dbReference type="GO" id="GO:0000122">
    <property type="term" value="P:negative regulation of transcription by RNA polymerase II"/>
    <property type="evidence" value="ECO:0007669"/>
    <property type="project" value="TreeGrafter"/>
</dbReference>
<dbReference type="GO" id="GO:1990841">
    <property type="term" value="F:promoter-specific chromatin binding"/>
    <property type="evidence" value="ECO:0007669"/>
    <property type="project" value="TreeGrafter"/>
</dbReference>
<dbReference type="Gene3D" id="3.10.20.90">
    <property type="entry name" value="Phosphatidylinositol 3-kinase Catalytic Subunit, Chain A, domain 1"/>
    <property type="match status" value="1"/>
</dbReference>
<feature type="region of interest" description="Disordered" evidence="7">
    <location>
        <begin position="142"/>
        <end position="163"/>
    </location>
</feature>
<feature type="region of interest" description="Disordered" evidence="7">
    <location>
        <begin position="263"/>
        <end position="308"/>
    </location>
</feature>
<organism evidence="9 10">
    <name type="scientific">Mytilus galloprovincialis</name>
    <name type="common">Mediterranean mussel</name>
    <dbReference type="NCBI Taxonomy" id="29158"/>
    <lineage>
        <taxon>Eukaryota</taxon>
        <taxon>Metazoa</taxon>
        <taxon>Spiralia</taxon>
        <taxon>Lophotrochozoa</taxon>
        <taxon>Mollusca</taxon>
        <taxon>Bivalvia</taxon>
        <taxon>Autobranchia</taxon>
        <taxon>Pteriomorphia</taxon>
        <taxon>Mytilida</taxon>
        <taxon>Mytiloidea</taxon>
        <taxon>Mytilidae</taxon>
        <taxon>Mytilinae</taxon>
        <taxon>Mytilus</taxon>
    </lineage>
</organism>
<dbReference type="SUPFAM" id="SSF57850">
    <property type="entry name" value="RING/U-box"/>
    <property type="match status" value="1"/>
</dbReference>
<dbReference type="GO" id="GO:0035102">
    <property type="term" value="C:PRC1 complex"/>
    <property type="evidence" value="ECO:0007669"/>
    <property type="project" value="TreeGrafter"/>
</dbReference>
<evidence type="ECO:0000256" key="1">
    <source>
        <dbReference type="ARBA" id="ARBA00004123"/>
    </source>
</evidence>
<comment type="caution">
    <text evidence="9">The sequence shown here is derived from an EMBL/GenBank/DDBJ whole genome shotgun (WGS) entry which is preliminary data.</text>
</comment>
<keyword evidence="3 6" id="KW-0863">Zinc-finger</keyword>
<dbReference type="InterPro" id="IPR001841">
    <property type="entry name" value="Znf_RING"/>
</dbReference>
<feature type="compositionally biased region" description="Basic and acidic residues" evidence="7">
    <location>
        <begin position="625"/>
        <end position="639"/>
    </location>
</feature>
<comment type="subcellular location">
    <subcellularLocation>
        <location evidence="1">Nucleus</location>
    </subcellularLocation>
</comment>
<protein>
    <submittedName>
        <fullName evidence="9">Polycomb group RING finger protein 4</fullName>
    </submittedName>
</protein>
<dbReference type="CDD" id="cd17082">
    <property type="entry name" value="RAWUL_PCGF2_like"/>
    <property type="match status" value="1"/>
</dbReference>
<evidence type="ECO:0000256" key="7">
    <source>
        <dbReference type="SAM" id="MobiDB-lite"/>
    </source>
</evidence>
<dbReference type="GO" id="GO:0008270">
    <property type="term" value="F:zinc ion binding"/>
    <property type="evidence" value="ECO:0007669"/>
    <property type="project" value="UniProtKB-KW"/>
</dbReference>
<dbReference type="SMART" id="SM00184">
    <property type="entry name" value="RING"/>
    <property type="match status" value="1"/>
</dbReference>
<dbReference type="PROSITE" id="PS00518">
    <property type="entry name" value="ZF_RING_1"/>
    <property type="match status" value="1"/>
</dbReference>
<name>A0A8B6GZF2_MYTGA</name>
<proteinExistence type="predicted"/>
<dbReference type="PANTHER" id="PTHR10825">
    <property type="entry name" value="RING FINGER DOMAIN-CONTAINING, POLYCOMB GROUP COMPONENT"/>
    <property type="match status" value="1"/>
</dbReference>
<dbReference type="Gene3D" id="3.30.40.10">
    <property type="entry name" value="Zinc/RING finger domain, C3HC4 (zinc finger)"/>
    <property type="match status" value="1"/>
</dbReference>
<accession>A0A8B6GZF2</accession>
<feature type="compositionally biased region" description="Basic and acidic residues" evidence="7">
    <location>
        <begin position="286"/>
        <end position="299"/>
    </location>
</feature>
<feature type="domain" description="RING-type" evidence="8">
    <location>
        <begin position="19"/>
        <end position="58"/>
    </location>
</feature>
<keyword evidence="2" id="KW-0479">Metal-binding</keyword>
<dbReference type="EMBL" id="UYJE01009224">
    <property type="protein sequence ID" value="VDI71326.1"/>
    <property type="molecule type" value="Genomic_DNA"/>
</dbReference>
<evidence type="ECO:0000256" key="5">
    <source>
        <dbReference type="ARBA" id="ARBA00023242"/>
    </source>
</evidence>
<evidence type="ECO:0000256" key="3">
    <source>
        <dbReference type="ARBA" id="ARBA00022771"/>
    </source>
</evidence>
<evidence type="ECO:0000256" key="2">
    <source>
        <dbReference type="ARBA" id="ARBA00022723"/>
    </source>
</evidence>
<dbReference type="InterPro" id="IPR017907">
    <property type="entry name" value="Znf_RING_CS"/>
</dbReference>
<keyword evidence="4" id="KW-0862">Zinc</keyword>
<dbReference type="PANTHER" id="PTHR10825:SF72">
    <property type="entry name" value="UBIQUITIN-LIKE DOMAIN-CONTAINING PROTEIN"/>
    <property type="match status" value="1"/>
</dbReference>
<evidence type="ECO:0000313" key="9">
    <source>
        <dbReference type="EMBL" id="VDI71326.1"/>
    </source>
</evidence>
<gene>
    <name evidence="9" type="ORF">MGAL_10B016669</name>
</gene>
<evidence type="ECO:0000256" key="4">
    <source>
        <dbReference type="ARBA" id="ARBA00022833"/>
    </source>
</evidence>
<dbReference type="InterPro" id="IPR032443">
    <property type="entry name" value="RAWUL"/>
</dbReference>
<dbReference type="InterPro" id="IPR013083">
    <property type="entry name" value="Znf_RING/FYVE/PHD"/>
</dbReference>
<evidence type="ECO:0000259" key="8">
    <source>
        <dbReference type="PROSITE" id="PS50089"/>
    </source>
</evidence>
<feature type="compositionally biased region" description="Basic and acidic residues" evidence="7">
    <location>
        <begin position="148"/>
        <end position="160"/>
    </location>
</feature>
<keyword evidence="5" id="KW-0539">Nucleus</keyword>
<reference evidence="9" key="1">
    <citation type="submission" date="2018-11" db="EMBL/GenBank/DDBJ databases">
        <authorList>
            <person name="Alioto T."/>
            <person name="Alioto T."/>
        </authorList>
    </citation>
    <scope>NUCLEOTIDE SEQUENCE</scope>
</reference>
<keyword evidence="10" id="KW-1185">Reference proteome</keyword>
<dbReference type="AlphaFoldDB" id="A0A8B6GZF2"/>
<dbReference type="Pfam" id="PF16207">
    <property type="entry name" value="RAWUL"/>
    <property type="match status" value="1"/>
</dbReference>